<dbReference type="Gene3D" id="3.30.460.10">
    <property type="entry name" value="Beta Polymerase, domain 2"/>
    <property type="match status" value="1"/>
</dbReference>
<dbReference type="SUPFAM" id="SSF81631">
    <property type="entry name" value="PAP/OAS1 substrate-binding domain"/>
    <property type="match status" value="1"/>
</dbReference>
<feature type="domain" description="Poly(A) RNA polymerase mitochondrial-like central palm" evidence="1">
    <location>
        <begin position="102"/>
        <end position="212"/>
    </location>
</feature>
<dbReference type="Proteomes" id="UP001652680">
    <property type="component" value="Unassembled WGS sequence"/>
</dbReference>
<dbReference type="CDD" id="cd05402">
    <property type="entry name" value="NT_PAP_TUTase"/>
    <property type="match status" value="1"/>
</dbReference>
<evidence type="ECO:0008006" key="5">
    <source>
        <dbReference type="Google" id="ProtNLM"/>
    </source>
</evidence>
<dbReference type="RefSeq" id="XP_044313646.1">
    <property type="nucleotide sequence ID" value="XM_044457711.1"/>
</dbReference>
<dbReference type="EnsemblMetazoa" id="XM_044457711.1">
    <property type="protein sequence ID" value="XP_044313646.1"/>
    <property type="gene ID" value="LOC108044383"/>
</dbReference>
<sequence>MPAPASEITPPPGDVGDNMVLCMVCAAPFQNMQDCLAHELLKHASKPQKQMRQRLNAITKLFTSAQAQSERNELREALEKSAPGGHLRTVLDFFASDLRKMEACFGHVRNCIEKEMRGRVRVFPFGSLVTGLALKESDIDLYLQPCGEQPPMFHKQLYNKVSYFLRRSKCFEDICTIRHARVPIIRCKHQLTGLNIDINMSNPNSTYNSRFIGELMFRDERVRELGLFLKIWARKLKLIGHGSMTSYCLVTLIIVNLQVHQLLPSVKQLQSLCPPVNMCGVNYAYSLDLTPPVSARLTTLELLKNFFVYYSTVNFEKSILSPFLGSCLDKEITLGTPGGFPEYDEQMQLMQDATGEPPEAFQLDRAMCVQDPFELQHNVAKSVSQSNLCYIRQCIILAAQACSDQELTSQPEKLYDYLLFGLADKLVADRLVADKKAEKATPRKQQKIEVVQTQPPVCEPKETNIEMAGIYNAPPIVRSHVITPTTNDLKCLRSVVLSRNKIDESRPIYYYWLACYVDTIKDVLTQLYALNIELKESEEPGYYKWLISISYDTYSGRSFQRGAGQSFFAHQLQQTIEFSKTRVGNPQYAVNLRGYFSLLASEDYKELRLDVQPLPGDLLGLQRNSPLTKLFKAFKNLLGNYSFKEKASTWEFCAKSDQN</sequence>
<dbReference type="Pfam" id="PF22600">
    <property type="entry name" value="MTPAP-like_central"/>
    <property type="match status" value="1"/>
</dbReference>
<evidence type="ECO:0000259" key="1">
    <source>
        <dbReference type="Pfam" id="PF22600"/>
    </source>
</evidence>
<organism evidence="3 4">
    <name type="scientific">Drosophila rhopaloa</name>
    <name type="common">Fruit fly</name>
    <dbReference type="NCBI Taxonomy" id="1041015"/>
    <lineage>
        <taxon>Eukaryota</taxon>
        <taxon>Metazoa</taxon>
        <taxon>Ecdysozoa</taxon>
        <taxon>Arthropoda</taxon>
        <taxon>Hexapoda</taxon>
        <taxon>Insecta</taxon>
        <taxon>Pterygota</taxon>
        <taxon>Neoptera</taxon>
        <taxon>Endopterygota</taxon>
        <taxon>Diptera</taxon>
        <taxon>Brachycera</taxon>
        <taxon>Muscomorpha</taxon>
        <taxon>Ephydroidea</taxon>
        <taxon>Drosophilidae</taxon>
        <taxon>Drosophila</taxon>
        <taxon>Sophophora</taxon>
    </lineage>
</organism>
<reference evidence="3" key="2">
    <citation type="submission" date="2025-05" db="UniProtKB">
        <authorList>
            <consortium name="EnsemblMetazoa"/>
        </authorList>
    </citation>
    <scope>IDENTIFICATION</scope>
</reference>
<dbReference type="EnsemblMetazoa" id="XM_017123383.2">
    <property type="protein sequence ID" value="XP_016978872.2"/>
    <property type="gene ID" value="LOC108044383"/>
</dbReference>
<dbReference type="InterPro" id="IPR043519">
    <property type="entry name" value="NT_sf"/>
</dbReference>
<evidence type="ECO:0000313" key="4">
    <source>
        <dbReference type="Proteomes" id="UP001652680"/>
    </source>
</evidence>
<dbReference type="GeneID" id="108044383"/>
<dbReference type="PANTHER" id="PTHR12271:SF138">
    <property type="entry name" value="GH05885P"/>
    <property type="match status" value="1"/>
</dbReference>
<protein>
    <recommendedName>
        <fullName evidence="5">Speckle targeted PIP5K1A-regulated poly(A) polymerase</fullName>
    </recommendedName>
</protein>
<dbReference type="InterPro" id="IPR056628">
    <property type="entry name" value="Mkg_C"/>
</dbReference>
<evidence type="ECO:0000259" key="2">
    <source>
        <dbReference type="Pfam" id="PF23712"/>
    </source>
</evidence>
<keyword evidence="4" id="KW-1185">Reference proteome</keyword>
<evidence type="ECO:0000313" key="3">
    <source>
        <dbReference type="EnsemblMetazoa" id="XP_016978872.2"/>
    </source>
</evidence>
<dbReference type="InterPro" id="IPR054708">
    <property type="entry name" value="MTPAP-like_central"/>
</dbReference>
<dbReference type="Gene3D" id="1.10.1410.10">
    <property type="match status" value="1"/>
</dbReference>
<accession>A0ABM5HDT4</accession>
<dbReference type="RefSeq" id="XP_016978872.2">
    <property type="nucleotide sequence ID" value="XM_017123383.2"/>
</dbReference>
<proteinExistence type="predicted"/>
<dbReference type="PANTHER" id="PTHR12271">
    <property type="entry name" value="POLY A POLYMERASE CID PAP -RELATED"/>
    <property type="match status" value="1"/>
</dbReference>
<feature type="domain" description="Monkey King protein C-terminal" evidence="2">
    <location>
        <begin position="476"/>
        <end position="650"/>
    </location>
</feature>
<dbReference type="SUPFAM" id="SSF81301">
    <property type="entry name" value="Nucleotidyltransferase"/>
    <property type="match status" value="1"/>
</dbReference>
<dbReference type="Pfam" id="PF23712">
    <property type="entry name" value="Mkg_C"/>
    <property type="match status" value="1"/>
</dbReference>
<reference evidence="4" key="1">
    <citation type="journal article" date="2021" name="Elife">
        <title>Highly contiguous assemblies of 101 drosophilid genomes.</title>
        <authorList>
            <person name="Kim B.Y."/>
            <person name="Wang J.R."/>
            <person name="Miller D.E."/>
            <person name="Barmina O."/>
            <person name="Delaney E."/>
            <person name="Thompson A."/>
            <person name="Comeault A.A."/>
            <person name="Peede D."/>
            <person name="D'Agostino E.R."/>
            <person name="Pelaez J."/>
            <person name="Aguilar J.M."/>
            <person name="Haji D."/>
            <person name="Matsunaga T."/>
            <person name="Armstrong E.E."/>
            <person name="Zych M."/>
            <person name="Ogawa Y."/>
            <person name="Stamenkovic-Radak M."/>
            <person name="Jelic M."/>
            <person name="Veselinovic M.S."/>
            <person name="Tanaskovic M."/>
            <person name="Eric P."/>
            <person name="Gao J.J."/>
            <person name="Katoh T.K."/>
            <person name="Toda M.J."/>
            <person name="Watabe H."/>
            <person name="Watada M."/>
            <person name="Davis J.S."/>
            <person name="Moyle L.C."/>
            <person name="Manoli G."/>
            <person name="Bertolini E."/>
            <person name="Kostal V."/>
            <person name="Hawley R.S."/>
            <person name="Takahashi A."/>
            <person name="Jones C.D."/>
            <person name="Price D.K."/>
            <person name="Whiteman N."/>
            <person name="Kopp A."/>
            <person name="Matute D.R."/>
            <person name="Petrov D.A."/>
        </authorList>
    </citation>
    <scope>NUCLEOTIDE SEQUENCE [LARGE SCALE GENOMIC DNA]</scope>
</reference>
<name>A0ABM5HDT4_DRORH</name>